<sequence length="60" mass="6405">MGRPEGGAFSLPPHLTVAAFVPGGLLLYIWVLRVTWYAPKADAAARTLRELVRGRVGASA</sequence>
<keyword evidence="1" id="KW-0472">Membrane</keyword>
<feature type="transmembrane region" description="Helical" evidence="1">
    <location>
        <begin position="12"/>
        <end position="31"/>
    </location>
</feature>
<evidence type="ECO:0000313" key="3">
    <source>
        <dbReference type="Proteomes" id="UP000608522"/>
    </source>
</evidence>
<gene>
    <name evidence="2" type="ORF">Sspor_11940</name>
</gene>
<keyword evidence="1" id="KW-1133">Transmembrane helix</keyword>
<name>A0ABQ3T5G2_9ACTN</name>
<organism evidence="2 3">
    <name type="scientific">Streptomyces spororaveus</name>
    <dbReference type="NCBI Taxonomy" id="284039"/>
    <lineage>
        <taxon>Bacteria</taxon>
        <taxon>Bacillati</taxon>
        <taxon>Actinomycetota</taxon>
        <taxon>Actinomycetes</taxon>
        <taxon>Kitasatosporales</taxon>
        <taxon>Streptomycetaceae</taxon>
        <taxon>Streptomyces</taxon>
    </lineage>
</organism>
<accession>A0ABQ3T5G2</accession>
<comment type="caution">
    <text evidence="2">The sequence shown here is derived from an EMBL/GenBank/DDBJ whole genome shotgun (WGS) entry which is preliminary data.</text>
</comment>
<keyword evidence="1" id="KW-0812">Transmembrane</keyword>
<dbReference type="EMBL" id="BNED01000005">
    <property type="protein sequence ID" value="GHI75633.1"/>
    <property type="molecule type" value="Genomic_DNA"/>
</dbReference>
<dbReference type="RefSeq" id="WP_202198052.1">
    <property type="nucleotide sequence ID" value="NZ_BAAATO010000004.1"/>
</dbReference>
<keyword evidence="3" id="KW-1185">Reference proteome</keyword>
<evidence type="ECO:0000256" key="1">
    <source>
        <dbReference type="SAM" id="Phobius"/>
    </source>
</evidence>
<dbReference type="Proteomes" id="UP000608522">
    <property type="component" value="Unassembled WGS sequence"/>
</dbReference>
<protein>
    <submittedName>
        <fullName evidence="2">Uncharacterized protein</fullName>
    </submittedName>
</protein>
<proteinExistence type="predicted"/>
<evidence type="ECO:0000313" key="2">
    <source>
        <dbReference type="EMBL" id="GHI75633.1"/>
    </source>
</evidence>
<reference evidence="3" key="1">
    <citation type="submission" date="2023-07" db="EMBL/GenBank/DDBJ databases">
        <title>Whole genome shotgun sequence of Streptomyces spororaveus NBRC 15456.</title>
        <authorList>
            <person name="Komaki H."/>
            <person name="Tamura T."/>
        </authorList>
    </citation>
    <scope>NUCLEOTIDE SEQUENCE [LARGE SCALE GENOMIC DNA]</scope>
    <source>
        <strain evidence="3">NBRC 15456</strain>
    </source>
</reference>